<accession>A0ACC0WFQ8</accession>
<reference evidence="1 2" key="1">
    <citation type="journal article" date="2022" name="bioRxiv">
        <title>The genome of the oomycete Peronosclerospora sorghi, a cosmopolitan pathogen of maize and sorghum, is inflated with dispersed pseudogenes.</title>
        <authorList>
            <person name="Fletcher K."/>
            <person name="Martin F."/>
            <person name="Isakeit T."/>
            <person name="Cavanaugh K."/>
            <person name="Magill C."/>
            <person name="Michelmore R."/>
        </authorList>
    </citation>
    <scope>NUCLEOTIDE SEQUENCE [LARGE SCALE GENOMIC DNA]</scope>
    <source>
        <strain evidence="1">P6</strain>
    </source>
</reference>
<protein>
    <submittedName>
        <fullName evidence="1">Uncharacterized protein</fullName>
    </submittedName>
</protein>
<name>A0ACC0WFQ8_9STRA</name>
<comment type="caution">
    <text evidence="1">The sequence shown here is derived from an EMBL/GenBank/DDBJ whole genome shotgun (WGS) entry which is preliminary data.</text>
</comment>
<dbReference type="Proteomes" id="UP001163321">
    <property type="component" value="Chromosome 2"/>
</dbReference>
<gene>
    <name evidence="1" type="ORF">PsorP6_017139</name>
</gene>
<organism evidence="1 2">
    <name type="scientific">Peronosclerospora sorghi</name>
    <dbReference type="NCBI Taxonomy" id="230839"/>
    <lineage>
        <taxon>Eukaryota</taxon>
        <taxon>Sar</taxon>
        <taxon>Stramenopiles</taxon>
        <taxon>Oomycota</taxon>
        <taxon>Peronosporomycetes</taxon>
        <taxon>Peronosporales</taxon>
        <taxon>Peronosporaceae</taxon>
        <taxon>Peronosclerospora</taxon>
    </lineage>
</organism>
<dbReference type="EMBL" id="CM047581">
    <property type="protein sequence ID" value="KAI9916925.1"/>
    <property type="molecule type" value="Genomic_DNA"/>
</dbReference>
<keyword evidence="2" id="KW-1185">Reference proteome</keyword>
<sequence length="412" mass="44907">MSFAMFPAPSSEDIQLDTQLYTMIELEHSRYRSFFAKLVGEDGPFISREAALEFFVKSSLSAEQVQELYAQIKTLALVQDFKAMSETEFVMAMHLIMCLTKRNLVKLPPKFPTYLFPTLDLTPATVPRQVSHDPPSLLPLPSSNVSLMTSSMTSKTSLRDAKSLCDLVTTELRTKEHEAKLLLKVDQSQTRALQNLEACVERVADQVDQLGFPVPSSSRSLEALDGFKTLLQKHVLAVKQEIQSLQLAAQMHSVVAEVGQDAGNEPLQVASDLTQELEALQRQTVQLMTRKVDLVERLVAIKAGDLAAMEQSSRSLFTDVKNPAFAVSKGALTVGELNSTPPPNSSDPALVHEASSGNWATFGLLPSQDAPPSQQTSARDPFGLNASPTAATTSDGIKATASAPETDFIWGQ</sequence>
<evidence type="ECO:0000313" key="2">
    <source>
        <dbReference type="Proteomes" id="UP001163321"/>
    </source>
</evidence>
<proteinExistence type="predicted"/>
<evidence type="ECO:0000313" key="1">
    <source>
        <dbReference type="EMBL" id="KAI9916925.1"/>
    </source>
</evidence>